<keyword evidence="3" id="KW-1003">Cell membrane</keyword>
<dbReference type="EMBL" id="AKWO02000042">
    <property type="protein sequence ID" value="EMG00831.1"/>
    <property type="molecule type" value="Genomic_DNA"/>
</dbReference>
<dbReference type="Proteomes" id="UP000011783">
    <property type="component" value="Unassembled WGS sequence"/>
</dbReference>
<feature type="transmembrane region" description="Helical" evidence="7">
    <location>
        <begin position="54"/>
        <end position="76"/>
    </location>
</feature>
<keyword evidence="5 7" id="KW-1133">Transmembrane helix</keyword>
<keyword evidence="4 7" id="KW-0812">Transmembrane</keyword>
<sequence length="99" mass="11288">MTQAKTKHDPFQALKISDYRFFLFGKFMVTLSISIQTTVVGWQMYHITGSNLHIGFIGLAEAIPSITIALFSGLVIDSFPRKKSSLPLWAFYQFVLYSY</sequence>
<keyword evidence="6 7" id="KW-0472">Membrane</keyword>
<evidence type="ECO:0000313" key="8">
    <source>
        <dbReference type="EMBL" id="EMG00831.1"/>
    </source>
</evidence>
<evidence type="ECO:0000256" key="3">
    <source>
        <dbReference type="ARBA" id="ARBA00022475"/>
    </source>
</evidence>
<dbReference type="PANTHER" id="PTHR23513">
    <property type="entry name" value="INTEGRAL MEMBRANE EFFLUX PROTEIN-RELATED"/>
    <property type="match status" value="1"/>
</dbReference>
<feature type="transmembrane region" description="Helical" evidence="7">
    <location>
        <begin position="21"/>
        <end position="42"/>
    </location>
</feature>
<accession>M3HRY3</accession>
<dbReference type="GO" id="GO:0005886">
    <property type="term" value="C:plasma membrane"/>
    <property type="evidence" value="ECO:0007669"/>
    <property type="project" value="UniProtKB-SubCell"/>
</dbReference>
<evidence type="ECO:0000313" key="9">
    <source>
        <dbReference type="Proteomes" id="UP000011783"/>
    </source>
</evidence>
<comment type="subcellular location">
    <subcellularLocation>
        <location evidence="1">Cell membrane</location>
        <topology evidence="1">Multi-pass membrane protein</topology>
    </subcellularLocation>
</comment>
<dbReference type="SUPFAM" id="SSF103473">
    <property type="entry name" value="MFS general substrate transporter"/>
    <property type="match status" value="1"/>
</dbReference>
<protein>
    <submittedName>
        <fullName evidence="8">Transmembrane secretion effector domain protein</fullName>
    </submittedName>
</protein>
<dbReference type="PANTHER" id="PTHR23513:SF9">
    <property type="entry name" value="ENTEROBACTIN EXPORTER ENTS"/>
    <property type="match status" value="1"/>
</dbReference>
<evidence type="ECO:0000256" key="6">
    <source>
        <dbReference type="ARBA" id="ARBA00023136"/>
    </source>
</evidence>
<organism evidence="8 9">
    <name type="scientific">Leptospira borgpetersenii str. 200701203</name>
    <dbReference type="NCBI Taxonomy" id="1193007"/>
    <lineage>
        <taxon>Bacteria</taxon>
        <taxon>Pseudomonadati</taxon>
        <taxon>Spirochaetota</taxon>
        <taxon>Spirochaetia</taxon>
        <taxon>Leptospirales</taxon>
        <taxon>Leptospiraceae</taxon>
        <taxon>Leptospira</taxon>
    </lineage>
</organism>
<gene>
    <name evidence="8" type="ORF">LEP1GSC123_0603</name>
</gene>
<evidence type="ECO:0000256" key="2">
    <source>
        <dbReference type="ARBA" id="ARBA00022448"/>
    </source>
</evidence>
<keyword evidence="2" id="KW-0813">Transport</keyword>
<dbReference type="AlphaFoldDB" id="M3HRY3"/>
<proteinExistence type="predicted"/>
<comment type="caution">
    <text evidence="8">The sequence shown here is derived from an EMBL/GenBank/DDBJ whole genome shotgun (WGS) entry which is preliminary data.</text>
</comment>
<evidence type="ECO:0000256" key="7">
    <source>
        <dbReference type="SAM" id="Phobius"/>
    </source>
</evidence>
<evidence type="ECO:0000256" key="4">
    <source>
        <dbReference type="ARBA" id="ARBA00022692"/>
    </source>
</evidence>
<evidence type="ECO:0000256" key="1">
    <source>
        <dbReference type="ARBA" id="ARBA00004651"/>
    </source>
</evidence>
<reference evidence="8 9" key="1">
    <citation type="submission" date="2013-01" db="EMBL/GenBank/DDBJ databases">
        <authorList>
            <person name="Harkins D.M."/>
            <person name="Durkin A.S."/>
            <person name="Brinkac L.M."/>
            <person name="Haft D.H."/>
            <person name="Selengut J.D."/>
            <person name="Sanka R."/>
            <person name="DePew J."/>
            <person name="Purushe J."/>
            <person name="Picardeau M."/>
            <person name="Werts C."/>
            <person name="Goarant C."/>
            <person name="Vinetz J.M."/>
            <person name="Sutton G.G."/>
            <person name="Nierman W.C."/>
            <person name="Fouts D.E."/>
        </authorList>
    </citation>
    <scope>NUCLEOTIDE SEQUENCE [LARGE SCALE GENOMIC DNA]</scope>
    <source>
        <strain evidence="8 9">200701203</strain>
    </source>
</reference>
<dbReference type="InterPro" id="IPR036259">
    <property type="entry name" value="MFS_trans_sf"/>
</dbReference>
<name>M3HRY3_LEPBO</name>
<dbReference type="BioCyc" id="LBOR1193007:G11KN-1327-MONOMER"/>
<evidence type="ECO:0000256" key="5">
    <source>
        <dbReference type="ARBA" id="ARBA00022989"/>
    </source>
</evidence>